<feature type="compositionally biased region" description="Gly residues" evidence="1">
    <location>
        <begin position="180"/>
        <end position="198"/>
    </location>
</feature>
<accession>A0A167SG47</accession>
<evidence type="ECO:0000313" key="3">
    <source>
        <dbReference type="Proteomes" id="UP000076874"/>
    </source>
</evidence>
<feature type="compositionally biased region" description="Low complexity" evidence="1">
    <location>
        <begin position="73"/>
        <end position="85"/>
    </location>
</feature>
<feature type="region of interest" description="Disordered" evidence="1">
    <location>
        <begin position="244"/>
        <end position="481"/>
    </location>
</feature>
<feature type="compositionally biased region" description="Low complexity" evidence="1">
    <location>
        <begin position="375"/>
        <end position="385"/>
    </location>
</feature>
<dbReference type="EMBL" id="AZHD01000010">
    <property type="protein sequence ID" value="OAA59596.1"/>
    <property type="molecule type" value="Genomic_DNA"/>
</dbReference>
<feature type="region of interest" description="Disordered" evidence="1">
    <location>
        <begin position="180"/>
        <end position="215"/>
    </location>
</feature>
<feature type="compositionally biased region" description="Acidic residues" evidence="1">
    <location>
        <begin position="317"/>
        <end position="326"/>
    </location>
</feature>
<feature type="compositionally biased region" description="Polar residues" evidence="1">
    <location>
        <begin position="43"/>
        <end position="54"/>
    </location>
</feature>
<dbReference type="AlphaFoldDB" id="A0A167SG47"/>
<feature type="compositionally biased region" description="Low complexity" evidence="1">
    <location>
        <begin position="199"/>
        <end position="211"/>
    </location>
</feature>
<protein>
    <submittedName>
        <fullName evidence="2">Uncharacterized protein</fullName>
    </submittedName>
</protein>
<feature type="compositionally biased region" description="Acidic residues" evidence="1">
    <location>
        <begin position="261"/>
        <end position="297"/>
    </location>
</feature>
<proteinExistence type="predicted"/>
<gene>
    <name evidence="2" type="ORF">SPI_05794</name>
</gene>
<name>A0A167SG47_9HYPO</name>
<reference evidence="2 3" key="1">
    <citation type="journal article" date="2016" name="Genome Biol. Evol.">
        <title>Divergent and convergent evolution of fungal pathogenicity.</title>
        <authorList>
            <person name="Shang Y."/>
            <person name="Xiao G."/>
            <person name="Zheng P."/>
            <person name="Cen K."/>
            <person name="Zhan S."/>
            <person name="Wang C."/>
        </authorList>
    </citation>
    <scope>NUCLEOTIDE SEQUENCE [LARGE SCALE GENOMIC DNA]</scope>
    <source>
        <strain evidence="2 3">RCEF 264</strain>
    </source>
</reference>
<keyword evidence="3" id="KW-1185">Reference proteome</keyword>
<feature type="region of interest" description="Disordered" evidence="1">
    <location>
        <begin position="565"/>
        <end position="643"/>
    </location>
</feature>
<evidence type="ECO:0000313" key="2">
    <source>
        <dbReference type="EMBL" id="OAA59596.1"/>
    </source>
</evidence>
<organism evidence="2 3">
    <name type="scientific">Niveomyces insectorum RCEF 264</name>
    <dbReference type="NCBI Taxonomy" id="1081102"/>
    <lineage>
        <taxon>Eukaryota</taxon>
        <taxon>Fungi</taxon>
        <taxon>Dikarya</taxon>
        <taxon>Ascomycota</taxon>
        <taxon>Pezizomycotina</taxon>
        <taxon>Sordariomycetes</taxon>
        <taxon>Hypocreomycetidae</taxon>
        <taxon>Hypocreales</taxon>
        <taxon>Cordycipitaceae</taxon>
        <taxon>Niveomyces</taxon>
    </lineage>
</organism>
<sequence>MEKINKESNSWLSRLPCCRCPLRARDTIHNDRGNTRPFGRGTQPAQPAQPTFINLPQPPSNPDTPSEAPGTPTSTTTSLSTLSTTAIKDGHRGGHVPPLLGGGTGGGPRGGGGGGGHQHHASTNSLEAERADRISRLTGFSNVSTLRTAYGTRGSGAGSRYGGGGGGGGASGGGNGVAGGGGGGGSGGSGNGHGGGGAPSPQTTPTSTNSGFLANMAVPGPLTPAFFDAQGQPVAITKMSTVGTASATDSVGGRTTLGDGDTVDEDDDDDDAANTMTEDGDSNEDNDGDDDDDDDDLLSMGANYHYGGRHRDPDAMLMDDDNDNLLDDATSRSAGGYEDRMSDDGDGSASLVGFGEGAGSTVSGPIYHRRPLPPSTTTTTNNSNNMWIPLERSNSGLSDAAVLGSGGSVTGPPPQPGAPLRREFVRSPLEAFRDGGHGQGQGYGHGHGGGSSVSGASVASVASGNGGANGSLLDSPAGVSPATLQERREARLIDGLAVDGAVGGGGGGGMSLRDHQTAMADGIADDADGDVFVDTTVRSPVPVVGATPPAGTGPLVGAVLQAQPSALRETQRPRSYQQQQQQALGLPGAGVHTATTTRERDAAEQLLRSVNVGGGGSGSSSSSHNRHGNGNPQGHPGKADSHR</sequence>
<feature type="compositionally biased region" description="Gly residues" evidence="1">
    <location>
        <begin position="100"/>
        <end position="116"/>
    </location>
</feature>
<comment type="caution">
    <text evidence="2">The sequence shown here is derived from an EMBL/GenBank/DDBJ whole genome shotgun (WGS) entry which is preliminary data.</text>
</comment>
<dbReference type="Proteomes" id="UP000076874">
    <property type="component" value="Unassembled WGS sequence"/>
</dbReference>
<evidence type="ECO:0000256" key="1">
    <source>
        <dbReference type="SAM" id="MobiDB-lite"/>
    </source>
</evidence>
<feature type="region of interest" description="Disordered" evidence="1">
    <location>
        <begin position="27"/>
        <end position="129"/>
    </location>
</feature>
<feature type="compositionally biased region" description="Low complexity" evidence="1">
    <location>
        <begin position="453"/>
        <end position="463"/>
    </location>
</feature>
<feature type="compositionally biased region" description="Basic and acidic residues" evidence="1">
    <location>
        <begin position="420"/>
        <end position="436"/>
    </location>
</feature>
<feature type="compositionally biased region" description="Gly residues" evidence="1">
    <location>
        <begin position="437"/>
        <end position="452"/>
    </location>
</feature>
<dbReference type="OrthoDB" id="5315820at2759"/>